<dbReference type="PANTHER" id="PTHR48021">
    <property type="match status" value="1"/>
</dbReference>
<protein>
    <recommendedName>
        <fullName evidence="6">Major facilitator superfamily (MFS) profile domain-containing protein</fullName>
    </recommendedName>
</protein>
<feature type="domain" description="Major facilitator superfamily (MFS) profile" evidence="6">
    <location>
        <begin position="16"/>
        <end position="442"/>
    </location>
</feature>
<dbReference type="InterPro" id="IPR005829">
    <property type="entry name" value="Sugar_transporter_CS"/>
</dbReference>
<gene>
    <name evidence="7" type="ORF">JYU34_019355</name>
</gene>
<organism evidence="7 8">
    <name type="scientific">Plutella xylostella</name>
    <name type="common">Diamondback moth</name>
    <name type="synonym">Plutella maculipennis</name>
    <dbReference type="NCBI Taxonomy" id="51655"/>
    <lineage>
        <taxon>Eukaryota</taxon>
        <taxon>Metazoa</taxon>
        <taxon>Ecdysozoa</taxon>
        <taxon>Arthropoda</taxon>
        <taxon>Hexapoda</taxon>
        <taxon>Insecta</taxon>
        <taxon>Pterygota</taxon>
        <taxon>Neoptera</taxon>
        <taxon>Endopterygota</taxon>
        <taxon>Lepidoptera</taxon>
        <taxon>Glossata</taxon>
        <taxon>Ditrysia</taxon>
        <taxon>Yponomeutoidea</taxon>
        <taxon>Plutellidae</taxon>
        <taxon>Plutella</taxon>
    </lineage>
</organism>
<evidence type="ECO:0000256" key="5">
    <source>
        <dbReference type="SAM" id="Phobius"/>
    </source>
</evidence>
<feature type="transmembrane region" description="Helical" evidence="5">
    <location>
        <begin position="387"/>
        <end position="407"/>
    </location>
</feature>
<dbReference type="PROSITE" id="PS50850">
    <property type="entry name" value="MFS"/>
    <property type="match status" value="1"/>
</dbReference>
<dbReference type="Gene3D" id="1.20.1250.20">
    <property type="entry name" value="MFS general substrate transporter like domains"/>
    <property type="match status" value="1"/>
</dbReference>
<feature type="transmembrane region" description="Helical" evidence="5">
    <location>
        <begin position="413"/>
        <end position="436"/>
    </location>
</feature>
<feature type="transmembrane region" description="Helical" evidence="5">
    <location>
        <begin position="247"/>
        <end position="269"/>
    </location>
</feature>
<dbReference type="PROSITE" id="PS00216">
    <property type="entry name" value="SUGAR_TRANSPORT_1"/>
    <property type="match status" value="1"/>
</dbReference>
<feature type="transmembrane region" description="Helical" evidence="5">
    <location>
        <begin position="316"/>
        <end position="336"/>
    </location>
</feature>
<dbReference type="InterPro" id="IPR050549">
    <property type="entry name" value="MFS_Trehalose_Transporter"/>
</dbReference>
<dbReference type="InterPro" id="IPR036259">
    <property type="entry name" value="MFS_trans_sf"/>
</dbReference>
<dbReference type="Proteomes" id="UP000823941">
    <property type="component" value="Chromosome 26"/>
</dbReference>
<reference evidence="7 8" key="1">
    <citation type="submission" date="2021-06" db="EMBL/GenBank/DDBJ databases">
        <title>A haploid diamondback moth (Plutella xylostella L.) genome assembly resolves 31 chromosomes and identifies a diamide resistance mutation.</title>
        <authorList>
            <person name="Ward C.M."/>
            <person name="Perry K.D."/>
            <person name="Baker G."/>
            <person name="Powis K."/>
            <person name="Heckel D.G."/>
            <person name="Baxter S.W."/>
        </authorList>
    </citation>
    <scope>NUCLEOTIDE SEQUENCE [LARGE SCALE GENOMIC DNA]</scope>
    <source>
        <strain evidence="7 8">LV</strain>
        <tissue evidence="7">Single pupa</tissue>
    </source>
</reference>
<evidence type="ECO:0000259" key="6">
    <source>
        <dbReference type="PROSITE" id="PS50850"/>
    </source>
</evidence>
<dbReference type="Pfam" id="PF00083">
    <property type="entry name" value="Sugar_tr"/>
    <property type="match status" value="1"/>
</dbReference>
<evidence type="ECO:0000256" key="3">
    <source>
        <dbReference type="ARBA" id="ARBA00022989"/>
    </source>
</evidence>
<evidence type="ECO:0000313" key="7">
    <source>
        <dbReference type="EMBL" id="KAG7297377.1"/>
    </source>
</evidence>
<keyword evidence="3 5" id="KW-1133">Transmembrane helix</keyword>
<comment type="caution">
    <text evidence="7">The sequence shown here is derived from an EMBL/GenBank/DDBJ whole genome shotgun (WGS) entry which is preliminary data.</text>
</comment>
<dbReference type="InterPro" id="IPR005828">
    <property type="entry name" value="MFS_sugar_transport-like"/>
</dbReference>
<feature type="transmembrane region" description="Helical" evidence="5">
    <location>
        <begin position="289"/>
        <end position="309"/>
    </location>
</feature>
<name>A0ABQ7PWQ2_PLUXY</name>
<dbReference type="EMBL" id="JAHIBW010000026">
    <property type="protein sequence ID" value="KAG7297377.1"/>
    <property type="molecule type" value="Genomic_DNA"/>
</dbReference>
<dbReference type="SUPFAM" id="SSF103473">
    <property type="entry name" value="MFS general substrate transporter"/>
    <property type="match status" value="1"/>
</dbReference>
<accession>A0ABQ7PWQ2</accession>
<keyword evidence="2 5" id="KW-0812">Transmembrane</keyword>
<comment type="subcellular location">
    <subcellularLocation>
        <location evidence="1">Membrane</location>
        <topology evidence="1">Multi-pass membrane protein</topology>
    </subcellularLocation>
</comment>
<evidence type="ECO:0000313" key="8">
    <source>
        <dbReference type="Proteomes" id="UP000823941"/>
    </source>
</evidence>
<evidence type="ECO:0000256" key="2">
    <source>
        <dbReference type="ARBA" id="ARBA00022692"/>
    </source>
</evidence>
<feature type="transmembrane region" description="Helical" evidence="5">
    <location>
        <begin position="58"/>
        <end position="76"/>
    </location>
</feature>
<feature type="transmembrane region" description="Helical" evidence="5">
    <location>
        <begin position="173"/>
        <end position="191"/>
    </location>
</feature>
<evidence type="ECO:0000256" key="1">
    <source>
        <dbReference type="ARBA" id="ARBA00004141"/>
    </source>
</evidence>
<dbReference type="PANTHER" id="PTHR48021:SF1">
    <property type="entry name" value="GH07001P-RELATED"/>
    <property type="match status" value="1"/>
</dbReference>
<feature type="transmembrane region" description="Helical" evidence="5">
    <location>
        <begin position="356"/>
        <end position="375"/>
    </location>
</feature>
<keyword evidence="8" id="KW-1185">Reference proteome</keyword>
<evidence type="ECO:0000256" key="4">
    <source>
        <dbReference type="ARBA" id="ARBA00023136"/>
    </source>
</evidence>
<dbReference type="InterPro" id="IPR020846">
    <property type="entry name" value="MFS_dom"/>
</dbReference>
<proteinExistence type="predicted"/>
<keyword evidence="4 5" id="KW-0472">Membrane</keyword>
<sequence length="466" mass="51855">MEVKVFHSAYFRQYACVILATLNMIGAGMDLTWSSPVLVKLQDANSTVVSRPITEEEGSWIVSAMLVPYFFLYFLFTPMVDRIGRKYSIILSIIPRTLAYVVFIFGSKVWMVIMGRILQGGADFFTLGAMPMYLTEIASKEIRGSVAMGLQLATVSGMVLMYSVGPFMSYEHLNVLGLVTTVVLSVPLYFLPDSPIFLYKKGRKDEALKALKFFQASDQKAMEELNQYEKCTPKRKTKIKTLLKNKVILKTLGLVAVYCTLLVLTGHSAVMYYLQPILVATNTNISSEIASVIISVMQLASSIVTALVVDKFGRRPILIVTVIGTFIGKISLGTYFKLLETENPVLKSLNWMPITSLVLAICSYSAGCGSISMWYMSELFDDQGRALGMSFVMGISGLGVFLSSLFLAPLMRILGASTVFWACSVFTLILCIFVYFCMPETKNRSFEDIQIEMGKKCEDMPKDSLK</sequence>